<gene>
    <name evidence="5" type="ORF">G9U52_16480</name>
</gene>
<keyword evidence="3" id="KW-0804">Transcription</keyword>
<comment type="caution">
    <text evidence="5">The sequence shown here is derived from an EMBL/GenBank/DDBJ whole genome shotgun (WGS) entry which is preliminary data.</text>
</comment>
<dbReference type="SMART" id="SM00342">
    <property type="entry name" value="HTH_ARAC"/>
    <property type="match status" value="1"/>
</dbReference>
<dbReference type="InterPro" id="IPR018060">
    <property type="entry name" value="HTH_AraC"/>
</dbReference>
<dbReference type="EMBL" id="JAAOIW010000005">
    <property type="protein sequence ID" value="NHN31435.1"/>
    <property type="molecule type" value="Genomic_DNA"/>
</dbReference>
<dbReference type="SUPFAM" id="SSF46689">
    <property type="entry name" value="Homeodomain-like"/>
    <property type="match status" value="1"/>
</dbReference>
<protein>
    <submittedName>
        <fullName evidence="5">AraC family transcriptional regulator</fullName>
    </submittedName>
</protein>
<evidence type="ECO:0000259" key="4">
    <source>
        <dbReference type="PROSITE" id="PS01124"/>
    </source>
</evidence>
<evidence type="ECO:0000256" key="3">
    <source>
        <dbReference type="ARBA" id="ARBA00023163"/>
    </source>
</evidence>
<dbReference type="InterPro" id="IPR009057">
    <property type="entry name" value="Homeodomain-like_sf"/>
</dbReference>
<dbReference type="PROSITE" id="PS00041">
    <property type="entry name" value="HTH_ARAC_FAMILY_1"/>
    <property type="match status" value="1"/>
</dbReference>
<dbReference type="InterPro" id="IPR037923">
    <property type="entry name" value="HTH-like"/>
</dbReference>
<keyword evidence="1" id="KW-0805">Transcription regulation</keyword>
<evidence type="ECO:0000256" key="2">
    <source>
        <dbReference type="ARBA" id="ARBA00023125"/>
    </source>
</evidence>
<dbReference type="SUPFAM" id="SSF51215">
    <property type="entry name" value="Regulatory protein AraC"/>
    <property type="match status" value="1"/>
</dbReference>
<evidence type="ECO:0000313" key="5">
    <source>
        <dbReference type="EMBL" id="NHN31435.1"/>
    </source>
</evidence>
<sequence length="291" mass="33786">MTFFPIYKQITDYPAIDRLFPIHISINHVEEKFPAHRHDFLECSFVLSGYGCEYINGHAHDMRPGTFTFLLPYQVHELRTASVEPLVLYNCMFDMNLLTGTFGEEAWELLWQDGDIPPFLHTAGETTEYCRRLWEGLFAEYTQTQLPWRQSLIRARLLELLAGFDRERRLLMPAPAIPFAKASRPSLNVWPIIRYVHQHYLEDLSLMSLAEAFGHSPSRITECIRDQVGVTFLHFLHEVRVRHACSLLLTTDHAVTDIGYEVGFQSFKTFSRIFREQKGTTPTAYRRNGGL</sequence>
<dbReference type="Gene3D" id="2.60.120.10">
    <property type="entry name" value="Jelly Rolls"/>
    <property type="match status" value="1"/>
</dbReference>
<evidence type="ECO:0000256" key="1">
    <source>
        <dbReference type="ARBA" id="ARBA00023015"/>
    </source>
</evidence>
<evidence type="ECO:0000313" key="6">
    <source>
        <dbReference type="Proteomes" id="UP001165962"/>
    </source>
</evidence>
<organism evidence="5 6">
    <name type="scientific">Paenibacillus agricola</name>
    <dbReference type="NCBI Taxonomy" id="2716264"/>
    <lineage>
        <taxon>Bacteria</taxon>
        <taxon>Bacillati</taxon>
        <taxon>Bacillota</taxon>
        <taxon>Bacilli</taxon>
        <taxon>Bacillales</taxon>
        <taxon>Paenibacillaceae</taxon>
        <taxon>Paenibacillus</taxon>
    </lineage>
</organism>
<dbReference type="PANTHER" id="PTHR43280:SF2">
    <property type="entry name" value="HTH-TYPE TRANSCRIPTIONAL REGULATOR EXSA"/>
    <property type="match status" value="1"/>
</dbReference>
<dbReference type="PROSITE" id="PS01124">
    <property type="entry name" value="HTH_ARAC_FAMILY_2"/>
    <property type="match status" value="1"/>
</dbReference>
<dbReference type="InterPro" id="IPR020449">
    <property type="entry name" value="Tscrpt_reg_AraC-type_HTH"/>
</dbReference>
<proteinExistence type="predicted"/>
<dbReference type="RefSeq" id="WP_166151437.1">
    <property type="nucleotide sequence ID" value="NZ_JAAOIW010000005.1"/>
</dbReference>
<dbReference type="PANTHER" id="PTHR43280">
    <property type="entry name" value="ARAC-FAMILY TRANSCRIPTIONAL REGULATOR"/>
    <property type="match status" value="1"/>
</dbReference>
<dbReference type="PRINTS" id="PR00032">
    <property type="entry name" value="HTHARAC"/>
</dbReference>
<accession>A0ABX0J7S1</accession>
<reference evidence="5" key="1">
    <citation type="submission" date="2020-03" db="EMBL/GenBank/DDBJ databases">
        <title>Draft sequencing of Paenibacilllus sp. S3N08.</title>
        <authorList>
            <person name="Kim D.-U."/>
        </authorList>
    </citation>
    <scope>NUCLEOTIDE SEQUENCE</scope>
    <source>
        <strain evidence="5">S3N08</strain>
    </source>
</reference>
<dbReference type="Gene3D" id="1.10.10.60">
    <property type="entry name" value="Homeodomain-like"/>
    <property type="match status" value="2"/>
</dbReference>
<dbReference type="Pfam" id="PF12833">
    <property type="entry name" value="HTH_18"/>
    <property type="match status" value="1"/>
</dbReference>
<dbReference type="Proteomes" id="UP001165962">
    <property type="component" value="Unassembled WGS sequence"/>
</dbReference>
<dbReference type="InterPro" id="IPR018062">
    <property type="entry name" value="HTH_AraC-typ_CS"/>
</dbReference>
<dbReference type="Pfam" id="PF02311">
    <property type="entry name" value="AraC_binding"/>
    <property type="match status" value="1"/>
</dbReference>
<keyword evidence="2" id="KW-0238">DNA-binding</keyword>
<dbReference type="InterPro" id="IPR003313">
    <property type="entry name" value="AraC-bd"/>
</dbReference>
<keyword evidence="6" id="KW-1185">Reference proteome</keyword>
<name>A0ABX0J7S1_9BACL</name>
<feature type="domain" description="HTH araC/xylS-type" evidence="4">
    <location>
        <begin position="190"/>
        <end position="288"/>
    </location>
</feature>
<dbReference type="InterPro" id="IPR014710">
    <property type="entry name" value="RmlC-like_jellyroll"/>
</dbReference>